<feature type="compositionally biased region" description="Polar residues" evidence="1">
    <location>
        <begin position="239"/>
        <end position="262"/>
    </location>
</feature>
<feature type="compositionally biased region" description="Basic residues" evidence="1">
    <location>
        <begin position="220"/>
        <end position="231"/>
    </location>
</feature>
<feature type="compositionally biased region" description="Low complexity" evidence="1">
    <location>
        <begin position="202"/>
        <end position="219"/>
    </location>
</feature>
<evidence type="ECO:0000313" key="3">
    <source>
        <dbReference type="Proteomes" id="UP000281553"/>
    </source>
</evidence>
<organism evidence="2 3">
    <name type="scientific">Dibothriocephalus latus</name>
    <name type="common">Fish tapeworm</name>
    <name type="synonym">Diphyllobothrium latum</name>
    <dbReference type="NCBI Taxonomy" id="60516"/>
    <lineage>
        <taxon>Eukaryota</taxon>
        <taxon>Metazoa</taxon>
        <taxon>Spiralia</taxon>
        <taxon>Lophotrochozoa</taxon>
        <taxon>Platyhelminthes</taxon>
        <taxon>Cestoda</taxon>
        <taxon>Eucestoda</taxon>
        <taxon>Diphyllobothriidea</taxon>
        <taxon>Diphyllobothriidae</taxon>
        <taxon>Dibothriocephalus</taxon>
    </lineage>
</organism>
<dbReference type="EMBL" id="UYRU01063092">
    <property type="protein sequence ID" value="VDN15619.1"/>
    <property type="molecule type" value="Genomic_DNA"/>
</dbReference>
<proteinExistence type="predicted"/>
<protein>
    <submittedName>
        <fullName evidence="2">Uncharacterized protein</fullName>
    </submittedName>
</protein>
<dbReference type="Proteomes" id="UP000281553">
    <property type="component" value="Unassembled WGS sequence"/>
</dbReference>
<keyword evidence="3" id="KW-1185">Reference proteome</keyword>
<dbReference type="OrthoDB" id="6266909at2759"/>
<dbReference type="AlphaFoldDB" id="A0A3P7P5F6"/>
<feature type="compositionally biased region" description="Low complexity" evidence="1">
    <location>
        <begin position="337"/>
        <end position="346"/>
    </location>
</feature>
<feature type="region of interest" description="Disordered" evidence="1">
    <location>
        <begin position="102"/>
        <end position="138"/>
    </location>
</feature>
<accession>A0A3P7P5F6</accession>
<name>A0A3P7P5F6_DIBLA</name>
<feature type="compositionally biased region" description="Polar residues" evidence="1">
    <location>
        <begin position="118"/>
        <end position="131"/>
    </location>
</feature>
<evidence type="ECO:0000313" key="2">
    <source>
        <dbReference type="EMBL" id="VDN15619.1"/>
    </source>
</evidence>
<sequence length="389" mass="41629">MLADRSYKSEQLRINANTNHSSFNNSLGSNQLFLHGYDEVFCVDTEEEATTSKCRLGKEKQNGHTSLKTPPILAQRCFLPSPLDLCGTTRFTFDAQRSFYLNKRTPRSPRSPGEPSKVDSTPLSAPPSDSTHPAFPRQAAFSSSGSLLGDLCGVPLFFMPSLSQVDPLTGSIEDPTKQVNGAPGPDIPPVSEPCSQSSDVTPANNAPPSNSSSLLLSAPARRRLSAAKNSKKSAALSKHTTNSAVSAGNPNSETQKTCNNAVSEVYTPKNAPKTAPRRSKEKRPEPSNDVDTSPTIPKPQECADVRVPTELVKPDSVSLPVSPEPEVTVNTATSDLGESASSGSIGDDSDFTVVTNKKTKSRPKQDRCSTIPTFPLPPRSRRVGVRAPM</sequence>
<feature type="region of interest" description="Disordered" evidence="1">
    <location>
        <begin position="168"/>
        <end position="389"/>
    </location>
</feature>
<evidence type="ECO:0000256" key="1">
    <source>
        <dbReference type="SAM" id="MobiDB-lite"/>
    </source>
</evidence>
<feature type="non-terminal residue" evidence="2">
    <location>
        <position position="389"/>
    </location>
</feature>
<reference evidence="2 3" key="1">
    <citation type="submission" date="2018-11" db="EMBL/GenBank/DDBJ databases">
        <authorList>
            <consortium name="Pathogen Informatics"/>
        </authorList>
    </citation>
    <scope>NUCLEOTIDE SEQUENCE [LARGE SCALE GENOMIC DNA]</scope>
</reference>
<gene>
    <name evidence="2" type="ORF">DILT_LOCUS11450</name>
</gene>
<feature type="compositionally biased region" description="Basic residues" evidence="1">
    <location>
        <begin position="379"/>
        <end position="389"/>
    </location>
</feature>